<proteinExistence type="predicted"/>
<gene>
    <name evidence="2" type="ORF">RBI02_09000</name>
</gene>
<protein>
    <submittedName>
        <fullName evidence="2">Uncharacterized protein</fullName>
    </submittedName>
</protein>
<accession>A0AAE4NUM0</accession>
<keyword evidence="3" id="KW-1185">Reference proteome</keyword>
<evidence type="ECO:0000256" key="1">
    <source>
        <dbReference type="SAM" id="Phobius"/>
    </source>
</evidence>
<dbReference type="AlphaFoldDB" id="A0AAE4NUM0"/>
<keyword evidence="1" id="KW-0812">Transmembrane</keyword>
<dbReference type="RefSeq" id="WP_315343180.1">
    <property type="nucleotide sequence ID" value="NZ_JAVDZE010000006.1"/>
</dbReference>
<organism evidence="2 3">
    <name type="scientific">Thermococcus waiotapuensis</name>
    <dbReference type="NCBI Taxonomy" id="90909"/>
    <lineage>
        <taxon>Archaea</taxon>
        <taxon>Methanobacteriati</taxon>
        <taxon>Methanobacteriota</taxon>
        <taxon>Thermococci</taxon>
        <taxon>Thermococcales</taxon>
        <taxon>Thermococcaceae</taxon>
        <taxon>Thermococcus</taxon>
    </lineage>
</organism>
<name>A0AAE4NUM0_9EURY</name>
<comment type="caution">
    <text evidence="2">The sequence shown here is derived from an EMBL/GenBank/DDBJ whole genome shotgun (WGS) entry which is preliminary data.</text>
</comment>
<keyword evidence="1" id="KW-1133">Transmembrane helix</keyword>
<dbReference type="Proteomes" id="UP001245683">
    <property type="component" value="Unassembled WGS sequence"/>
</dbReference>
<feature type="transmembrane region" description="Helical" evidence="1">
    <location>
        <begin position="7"/>
        <end position="29"/>
    </location>
</feature>
<feature type="transmembrane region" description="Helical" evidence="1">
    <location>
        <begin position="35"/>
        <end position="53"/>
    </location>
</feature>
<dbReference type="EMBL" id="JAVDZE010000006">
    <property type="protein sequence ID" value="MDV3104668.1"/>
    <property type="molecule type" value="Genomic_DNA"/>
</dbReference>
<sequence>MFKRGYLMMWISTGAIGGAIGLFAVSMITGREFPTVTYLGFIVGWSIGVIGLFRAGKRFG</sequence>
<reference evidence="2 3" key="1">
    <citation type="submission" date="2023-08" db="EMBL/GenBank/DDBJ databases">
        <title>Draft genome sequence of Thermococcus waiotapuensis WT1T, a thermophilic sulphur-dependent archaeon from order Thermococcales.</title>
        <authorList>
            <person name="Manners S.H."/>
            <person name="Carere C.R."/>
            <person name="Dhami M.K."/>
            <person name="Dobson R.C.J."/>
            <person name="Stott M.B."/>
        </authorList>
    </citation>
    <scope>NUCLEOTIDE SEQUENCE [LARGE SCALE GENOMIC DNA]</scope>
    <source>
        <strain evidence="2 3">WT1</strain>
    </source>
</reference>
<keyword evidence="1" id="KW-0472">Membrane</keyword>
<evidence type="ECO:0000313" key="2">
    <source>
        <dbReference type="EMBL" id="MDV3104668.1"/>
    </source>
</evidence>
<evidence type="ECO:0000313" key="3">
    <source>
        <dbReference type="Proteomes" id="UP001245683"/>
    </source>
</evidence>